<dbReference type="PROSITE" id="PS00638">
    <property type="entry name" value="PII_GLNB_CTER"/>
    <property type="match status" value="1"/>
</dbReference>
<dbReference type="PANTHER" id="PTHR30115:SF11">
    <property type="entry name" value="NITROGEN REGULATORY PROTEIN P-II HOMOLOG"/>
    <property type="match status" value="1"/>
</dbReference>
<dbReference type="AlphaFoldDB" id="A0AAW1S9G6"/>
<protein>
    <recommendedName>
        <fullName evidence="4">Nitrogen regulatory protein P-II</fullName>
    </recommendedName>
</protein>
<dbReference type="GO" id="GO:0030234">
    <property type="term" value="F:enzyme regulator activity"/>
    <property type="evidence" value="ECO:0007669"/>
    <property type="project" value="InterPro"/>
</dbReference>
<comment type="similarity">
    <text evidence="1">Belongs to the P(II) protein family.</text>
</comment>
<dbReference type="Proteomes" id="UP001445335">
    <property type="component" value="Unassembled WGS sequence"/>
</dbReference>
<organism evidence="2 3">
    <name type="scientific">Elliptochloris bilobata</name>
    <dbReference type="NCBI Taxonomy" id="381761"/>
    <lineage>
        <taxon>Eukaryota</taxon>
        <taxon>Viridiplantae</taxon>
        <taxon>Chlorophyta</taxon>
        <taxon>core chlorophytes</taxon>
        <taxon>Trebouxiophyceae</taxon>
        <taxon>Trebouxiophyceae incertae sedis</taxon>
        <taxon>Elliptochloris clade</taxon>
        <taxon>Elliptochloris</taxon>
    </lineage>
</organism>
<dbReference type="InterPro" id="IPR002187">
    <property type="entry name" value="N-reg_PII"/>
</dbReference>
<name>A0AAW1S9G6_9CHLO</name>
<evidence type="ECO:0008006" key="4">
    <source>
        <dbReference type="Google" id="ProtNLM"/>
    </source>
</evidence>
<sequence length="165" mass="17870">MAQSSNGTGTLDKEVDALSVNLTAFPIVEFFRVEAIIRPWRLPLVVRALSSKGILGMTASTVKGAGVQGGKKERYSGTEHGSDNLVEKARLDIVVFRTQVNTVCRIIIKAAQTGEIGDGKIFIHPVADVIRIRTNETGESAERMEGGLSDISVLSSRDWLEEDDA</sequence>
<reference evidence="2 3" key="1">
    <citation type="journal article" date="2024" name="Nat. Commun.">
        <title>Phylogenomics reveals the evolutionary origins of lichenization in chlorophyte algae.</title>
        <authorList>
            <person name="Puginier C."/>
            <person name="Libourel C."/>
            <person name="Otte J."/>
            <person name="Skaloud P."/>
            <person name="Haon M."/>
            <person name="Grisel S."/>
            <person name="Petersen M."/>
            <person name="Berrin J.G."/>
            <person name="Delaux P.M."/>
            <person name="Dal Grande F."/>
            <person name="Keller J."/>
        </authorList>
    </citation>
    <scope>NUCLEOTIDE SEQUENCE [LARGE SCALE GENOMIC DNA]</scope>
    <source>
        <strain evidence="2 3">SAG 245.80</strain>
    </source>
</reference>
<accession>A0AAW1S9G6</accession>
<dbReference type="PANTHER" id="PTHR30115">
    <property type="entry name" value="NITROGEN REGULATORY PROTEIN P-II"/>
    <property type="match status" value="1"/>
</dbReference>
<dbReference type="InterPro" id="IPR011322">
    <property type="entry name" value="N-reg_PII-like_a/b"/>
</dbReference>
<dbReference type="GO" id="GO:0005829">
    <property type="term" value="C:cytosol"/>
    <property type="evidence" value="ECO:0007669"/>
    <property type="project" value="TreeGrafter"/>
</dbReference>
<dbReference type="InterPro" id="IPR017918">
    <property type="entry name" value="N-reg_PII_CS"/>
</dbReference>
<dbReference type="InterPro" id="IPR015867">
    <property type="entry name" value="N-reg_PII/ATP_PRibTrfase_C"/>
</dbReference>
<keyword evidence="3" id="KW-1185">Reference proteome</keyword>
<dbReference type="EMBL" id="JALJOU010000009">
    <property type="protein sequence ID" value="KAK9842073.1"/>
    <property type="molecule type" value="Genomic_DNA"/>
</dbReference>
<comment type="caution">
    <text evidence="2">The sequence shown here is derived from an EMBL/GenBank/DDBJ whole genome shotgun (WGS) entry which is preliminary data.</text>
</comment>
<dbReference type="Pfam" id="PF00543">
    <property type="entry name" value="P-II"/>
    <property type="match status" value="1"/>
</dbReference>
<evidence type="ECO:0000313" key="2">
    <source>
        <dbReference type="EMBL" id="KAK9842073.1"/>
    </source>
</evidence>
<dbReference type="SMART" id="SM00938">
    <property type="entry name" value="P-II"/>
    <property type="match status" value="1"/>
</dbReference>
<gene>
    <name evidence="2" type="ORF">WJX81_007222</name>
</gene>
<dbReference type="GO" id="GO:0005524">
    <property type="term" value="F:ATP binding"/>
    <property type="evidence" value="ECO:0007669"/>
    <property type="project" value="TreeGrafter"/>
</dbReference>
<evidence type="ECO:0000313" key="3">
    <source>
        <dbReference type="Proteomes" id="UP001445335"/>
    </source>
</evidence>
<dbReference type="GO" id="GO:0006808">
    <property type="term" value="P:regulation of nitrogen utilization"/>
    <property type="evidence" value="ECO:0007669"/>
    <property type="project" value="InterPro"/>
</dbReference>
<evidence type="ECO:0000256" key="1">
    <source>
        <dbReference type="RuleBase" id="RU003936"/>
    </source>
</evidence>
<dbReference type="PRINTS" id="PR00340">
    <property type="entry name" value="PIIGLNB"/>
</dbReference>
<dbReference type="PROSITE" id="PS51343">
    <property type="entry name" value="PII_GLNB_DOM"/>
    <property type="match status" value="1"/>
</dbReference>
<dbReference type="SUPFAM" id="SSF54913">
    <property type="entry name" value="GlnB-like"/>
    <property type="match status" value="1"/>
</dbReference>
<proteinExistence type="inferred from homology"/>
<dbReference type="Gene3D" id="3.30.70.120">
    <property type="match status" value="1"/>
</dbReference>